<organism evidence="1 2">
    <name type="scientific">Caballeronia jiangsuensis</name>
    <dbReference type="NCBI Taxonomy" id="1458357"/>
    <lineage>
        <taxon>Bacteria</taxon>
        <taxon>Pseudomonadati</taxon>
        <taxon>Pseudomonadota</taxon>
        <taxon>Betaproteobacteria</taxon>
        <taxon>Burkholderiales</taxon>
        <taxon>Burkholderiaceae</taxon>
        <taxon>Caballeronia</taxon>
    </lineage>
</organism>
<sequence>MIDEDFDLRSFDQAVRSRRDSLDDIRRRQADHHDLRAVREIAGALRRFSAAADGLADSILFAVEHDNRQAFGEHMGHHVFAHCAKPHESVRRHTMSPDW</sequence>
<proteinExistence type="predicted"/>
<gene>
    <name evidence="1" type="ORF">PQR08_29335</name>
</gene>
<evidence type="ECO:0000313" key="2">
    <source>
        <dbReference type="Proteomes" id="UP001629462"/>
    </source>
</evidence>
<dbReference type="Proteomes" id="UP001629462">
    <property type="component" value="Unassembled WGS sequence"/>
</dbReference>
<protein>
    <submittedName>
        <fullName evidence="1">Uncharacterized protein</fullName>
    </submittedName>
</protein>
<reference evidence="1 2" key="1">
    <citation type="journal article" date="2024" name="Chem. Sci.">
        <title>Discovery of megapolipeptins by genome mining of a Burkholderiales bacteria collection.</title>
        <authorList>
            <person name="Paulo B.S."/>
            <person name="Recchia M.J.J."/>
            <person name="Lee S."/>
            <person name="Fergusson C.H."/>
            <person name="Romanowski S.B."/>
            <person name="Hernandez A."/>
            <person name="Krull N."/>
            <person name="Liu D.Y."/>
            <person name="Cavanagh H."/>
            <person name="Bos A."/>
            <person name="Gray C.A."/>
            <person name="Murphy B.T."/>
            <person name="Linington R.G."/>
            <person name="Eustaquio A.S."/>
        </authorList>
    </citation>
    <scope>NUCLEOTIDE SEQUENCE [LARGE SCALE GENOMIC DNA]</scope>
    <source>
        <strain evidence="1 2">RL17-374-BIF-D</strain>
    </source>
</reference>
<keyword evidence="2" id="KW-1185">Reference proteome</keyword>
<name>A0ABW9CSJ7_9BURK</name>
<dbReference type="EMBL" id="JAQQDB010000036">
    <property type="protein sequence ID" value="MFM0521536.1"/>
    <property type="molecule type" value="Genomic_DNA"/>
</dbReference>
<evidence type="ECO:0000313" key="1">
    <source>
        <dbReference type="EMBL" id="MFM0521536.1"/>
    </source>
</evidence>
<accession>A0ABW9CSJ7</accession>
<comment type="caution">
    <text evidence="1">The sequence shown here is derived from an EMBL/GenBank/DDBJ whole genome shotgun (WGS) entry which is preliminary data.</text>
</comment>